<evidence type="ECO:0000256" key="6">
    <source>
        <dbReference type="ARBA" id="ARBA00029440"/>
    </source>
</evidence>
<comment type="pathway">
    <text evidence="6">Amino-acid biosynthesis.</text>
</comment>
<evidence type="ECO:0000313" key="10">
    <source>
        <dbReference type="Proteomes" id="UP000239735"/>
    </source>
</evidence>
<keyword evidence="3" id="KW-0412">Isoleucine biosynthesis</keyword>
<sequence>MTDHTPPKVELFDTSLRDGLQQPELEISVPDAVLLLERMAGFGVHYAEIGFAGANQFVADLTSAVTPVDTGAMKLALFGRTRGRGAKVEEWPDLQFIVRHKRRIPVAVVVVKSRLLDVERSLGVTPEENLLMAWETIEYLQANGLEVLIDLEHAMDANSGRCENGNPCSDDYTRRSLDHFRQLIDQCVRQNVSRIVVCDTNGGASPEEVTRVFEGLTCDYPSAHFAFHGHTDRGLGIANTRAAILAGAMHVQGTLIGTGERCGNVNLTTVVGAMQLRGEADFVSPEALTGLTSLAHSAYAAFGLEPPHGAPIVGPGAFGTWAGMHGSSERKNPGAYLWCNPSLVGANPTIGVNAQSGRANIMLLSESLGVQLSSTQAQALMDANQAMVEGGGYTASEVSFRLAAMRTLGTLRNWFTVKSWRVHDESDEVGGRYVQAHMVLTVGGSNVAVSRAEGAGPVDALTKAMRRELDKHYPVLAQMKLGTFTVAALDVRAHDSAAHVRVTVSFNADGHEPWVTAGVSSDLNEAALMAIVDGFHYWLLIKSGEENAPAGLRMKEFAS</sequence>
<dbReference type="GO" id="GO:0009097">
    <property type="term" value="P:isoleucine biosynthetic process"/>
    <property type="evidence" value="ECO:0007669"/>
    <property type="project" value="UniProtKB-KW"/>
</dbReference>
<evidence type="ECO:0000256" key="1">
    <source>
        <dbReference type="ARBA" id="ARBA00006154"/>
    </source>
</evidence>
<gene>
    <name evidence="9" type="ORF">SBA5_450103</name>
</gene>
<comment type="catalytic activity">
    <reaction evidence="7">
        <text>pyruvate + acetyl-CoA + H2O = (3R)-citramalate + CoA + H(+)</text>
        <dbReference type="Rhea" id="RHEA:19045"/>
        <dbReference type="ChEBI" id="CHEBI:15361"/>
        <dbReference type="ChEBI" id="CHEBI:15377"/>
        <dbReference type="ChEBI" id="CHEBI:15378"/>
        <dbReference type="ChEBI" id="CHEBI:30934"/>
        <dbReference type="ChEBI" id="CHEBI:57287"/>
        <dbReference type="ChEBI" id="CHEBI:57288"/>
        <dbReference type="EC" id="2.3.3.21"/>
    </reaction>
</comment>
<dbReference type="AlphaFoldDB" id="A0A2N9LML9"/>
<dbReference type="InterPro" id="IPR000891">
    <property type="entry name" value="PYR_CT"/>
</dbReference>
<keyword evidence="9" id="KW-0012">Acyltransferase</keyword>
<dbReference type="PROSITE" id="PS50991">
    <property type="entry name" value="PYR_CT"/>
    <property type="match status" value="1"/>
</dbReference>
<dbReference type="SUPFAM" id="SSF51569">
    <property type="entry name" value="Aldolase"/>
    <property type="match status" value="1"/>
</dbReference>
<dbReference type="PANTHER" id="PTHR43538">
    <property type="entry name" value="ALPHA-IPM SYNTHASE/HOMOCITRATE SYNTHASE"/>
    <property type="match status" value="1"/>
</dbReference>
<evidence type="ECO:0000256" key="2">
    <source>
        <dbReference type="ARBA" id="ARBA00022605"/>
    </source>
</evidence>
<name>A0A2N9LML9_9BACT</name>
<dbReference type="Pfam" id="PF00682">
    <property type="entry name" value="HMGL-like"/>
    <property type="match status" value="1"/>
</dbReference>
<dbReference type="PANTHER" id="PTHR43538:SF1">
    <property type="entry name" value="(R)-CITRAMALATE SYNTHASE"/>
    <property type="match status" value="1"/>
</dbReference>
<keyword evidence="2" id="KW-0028">Amino-acid biosynthesis</keyword>
<dbReference type="InterPro" id="IPR013709">
    <property type="entry name" value="2-isopropylmalate_synth_dimer"/>
</dbReference>
<dbReference type="Gene3D" id="3.20.20.70">
    <property type="entry name" value="Aldolase class I"/>
    <property type="match status" value="1"/>
</dbReference>
<evidence type="ECO:0000256" key="4">
    <source>
        <dbReference type="ARBA" id="ARBA00022679"/>
    </source>
</evidence>
<evidence type="ECO:0000256" key="7">
    <source>
        <dbReference type="ARBA" id="ARBA00048263"/>
    </source>
</evidence>
<evidence type="ECO:0000259" key="8">
    <source>
        <dbReference type="PROSITE" id="PS50991"/>
    </source>
</evidence>
<evidence type="ECO:0000256" key="5">
    <source>
        <dbReference type="ARBA" id="ARBA00023304"/>
    </source>
</evidence>
<dbReference type="EMBL" id="OKRB01000103">
    <property type="protein sequence ID" value="SPE24508.1"/>
    <property type="molecule type" value="Genomic_DNA"/>
</dbReference>
<evidence type="ECO:0000313" key="9">
    <source>
        <dbReference type="EMBL" id="SPE24508.1"/>
    </source>
</evidence>
<accession>A0A2N9LML9</accession>
<dbReference type="Pfam" id="PF08502">
    <property type="entry name" value="LeuA_dimer"/>
    <property type="match status" value="1"/>
</dbReference>
<evidence type="ECO:0000256" key="3">
    <source>
        <dbReference type="ARBA" id="ARBA00022624"/>
    </source>
</evidence>
<organism evidence="9 10">
    <name type="scientific">Candidatus Sulfuritelmatomonas gaucii</name>
    <dbReference type="NCBI Taxonomy" id="2043161"/>
    <lineage>
        <taxon>Bacteria</taxon>
        <taxon>Pseudomonadati</taxon>
        <taxon>Acidobacteriota</taxon>
        <taxon>Terriglobia</taxon>
        <taxon>Terriglobales</taxon>
        <taxon>Acidobacteriaceae</taxon>
        <taxon>Candidatus Sulfuritelmatomonas</taxon>
    </lineage>
</organism>
<dbReference type="InterPro" id="IPR036230">
    <property type="entry name" value="LeuA_allosteric_dom_sf"/>
</dbReference>
<dbReference type="OrthoDB" id="9804858at2"/>
<dbReference type="InterPro" id="IPR013785">
    <property type="entry name" value="Aldolase_TIM"/>
</dbReference>
<comment type="similarity">
    <text evidence="1">Belongs to the alpha-IPM synthase/homocitrate synthase family.</text>
</comment>
<protein>
    <submittedName>
        <fullName evidence="9">Putative Uncharacterized AIPM/Hcit synthase family transferase aq_356</fullName>
        <ecNumber evidence="9">2.3.3.-</ecNumber>
    </submittedName>
</protein>
<dbReference type="SUPFAM" id="SSF110921">
    <property type="entry name" value="2-isopropylmalate synthase LeuA, allosteric (dimerisation) domain"/>
    <property type="match status" value="1"/>
</dbReference>
<dbReference type="SMART" id="SM00917">
    <property type="entry name" value="LeuA_dimer"/>
    <property type="match status" value="1"/>
</dbReference>
<keyword evidence="4 9" id="KW-0808">Transferase</keyword>
<dbReference type="Gene3D" id="3.30.160.270">
    <property type="match status" value="1"/>
</dbReference>
<dbReference type="GO" id="GO:0043714">
    <property type="term" value="F:(R)-citramalate synthase activity"/>
    <property type="evidence" value="ECO:0007669"/>
    <property type="project" value="UniProtKB-EC"/>
</dbReference>
<feature type="domain" description="Pyruvate carboxyltransferase" evidence="8">
    <location>
        <begin position="9"/>
        <end position="289"/>
    </location>
</feature>
<proteinExistence type="inferred from homology"/>
<reference evidence="10" key="1">
    <citation type="submission" date="2018-02" db="EMBL/GenBank/DDBJ databases">
        <authorList>
            <person name="Hausmann B."/>
        </authorList>
    </citation>
    <scope>NUCLEOTIDE SEQUENCE [LARGE SCALE GENOMIC DNA]</scope>
    <source>
        <strain evidence="10">Peat soil MAG SbA5</strain>
    </source>
</reference>
<dbReference type="Proteomes" id="UP000239735">
    <property type="component" value="Unassembled WGS sequence"/>
</dbReference>
<dbReference type="InterPro" id="IPR005675">
    <property type="entry name" value="Citramal_synthase"/>
</dbReference>
<keyword evidence="5" id="KW-0100">Branched-chain amino acid biosynthesis</keyword>
<dbReference type="EC" id="2.3.3.-" evidence="9"/>
<dbReference type="GO" id="GO:0009098">
    <property type="term" value="P:L-leucine biosynthetic process"/>
    <property type="evidence" value="ECO:0007669"/>
    <property type="project" value="InterPro"/>
</dbReference>
<dbReference type="GO" id="GO:0003852">
    <property type="term" value="F:2-isopropylmalate synthase activity"/>
    <property type="evidence" value="ECO:0007669"/>
    <property type="project" value="InterPro"/>
</dbReference>